<dbReference type="GO" id="GO:0006355">
    <property type="term" value="P:regulation of DNA-templated transcription"/>
    <property type="evidence" value="ECO:0007669"/>
    <property type="project" value="InterPro"/>
</dbReference>
<keyword evidence="1" id="KW-0805">Transcription regulation</keyword>
<organism evidence="7 8">
    <name type="scientific">Ziziphus jujuba var. spinosa</name>
    <dbReference type="NCBI Taxonomy" id="714518"/>
    <lineage>
        <taxon>Eukaryota</taxon>
        <taxon>Viridiplantae</taxon>
        <taxon>Streptophyta</taxon>
        <taxon>Embryophyta</taxon>
        <taxon>Tracheophyta</taxon>
        <taxon>Spermatophyta</taxon>
        <taxon>Magnoliopsida</taxon>
        <taxon>eudicotyledons</taxon>
        <taxon>Gunneridae</taxon>
        <taxon>Pentapetalae</taxon>
        <taxon>rosids</taxon>
        <taxon>fabids</taxon>
        <taxon>Rosales</taxon>
        <taxon>Rhamnaceae</taxon>
        <taxon>Paliureae</taxon>
        <taxon>Ziziphus</taxon>
    </lineage>
</organism>
<keyword evidence="2" id="KW-0238">DNA-binding</keyword>
<gene>
    <name evidence="7" type="ORF">FEM48_Zijuj07G0140700</name>
</gene>
<feature type="region of interest" description="Disordered" evidence="5">
    <location>
        <begin position="382"/>
        <end position="403"/>
    </location>
</feature>
<evidence type="ECO:0000256" key="4">
    <source>
        <dbReference type="ARBA" id="ARBA00023242"/>
    </source>
</evidence>
<keyword evidence="4" id="KW-0539">Nucleus</keyword>
<evidence type="ECO:0000256" key="2">
    <source>
        <dbReference type="ARBA" id="ARBA00023125"/>
    </source>
</evidence>
<protein>
    <recommendedName>
        <fullName evidence="6">NAC domain-containing protein</fullName>
    </recommendedName>
</protein>
<evidence type="ECO:0000256" key="1">
    <source>
        <dbReference type="ARBA" id="ARBA00023015"/>
    </source>
</evidence>
<dbReference type="AlphaFoldDB" id="A0A978V524"/>
<evidence type="ECO:0000313" key="7">
    <source>
        <dbReference type="EMBL" id="KAH7522457.1"/>
    </source>
</evidence>
<comment type="caution">
    <text evidence="7">The sequence shown here is derived from an EMBL/GenBank/DDBJ whole genome shotgun (WGS) entry which is preliminary data.</text>
</comment>
<dbReference type="PANTHER" id="PTHR31744:SF96">
    <property type="entry name" value="NAC DOMAIN-CONTAINING PROTEIN 21_22"/>
    <property type="match status" value="1"/>
</dbReference>
<proteinExistence type="predicted"/>
<dbReference type="GO" id="GO:0003677">
    <property type="term" value="F:DNA binding"/>
    <property type="evidence" value="ECO:0007669"/>
    <property type="project" value="UniProtKB-KW"/>
</dbReference>
<dbReference type="EMBL" id="JAEACU010000007">
    <property type="protein sequence ID" value="KAH7522457.1"/>
    <property type="molecule type" value="Genomic_DNA"/>
</dbReference>
<dbReference type="PANTHER" id="PTHR31744">
    <property type="entry name" value="PROTEIN CUP-SHAPED COTYLEDON 2-RELATED"/>
    <property type="match status" value="1"/>
</dbReference>
<dbReference type="Gene3D" id="2.170.150.80">
    <property type="entry name" value="NAC domain"/>
    <property type="match status" value="1"/>
</dbReference>
<evidence type="ECO:0000259" key="6">
    <source>
        <dbReference type="PROSITE" id="PS51005"/>
    </source>
</evidence>
<dbReference type="SUPFAM" id="SSF101941">
    <property type="entry name" value="NAC domain"/>
    <property type="match status" value="1"/>
</dbReference>
<dbReference type="PROSITE" id="PS51005">
    <property type="entry name" value="NAC"/>
    <property type="match status" value="1"/>
</dbReference>
<keyword evidence="3" id="KW-0804">Transcription</keyword>
<dbReference type="InterPro" id="IPR036093">
    <property type="entry name" value="NAC_dom_sf"/>
</dbReference>
<dbReference type="InterPro" id="IPR003441">
    <property type="entry name" value="NAC-dom"/>
</dbReference>
<reference evidence="7" key="1">
    <citation type="journal article" date="2021" name="Front. Plant Sci.">
        <title>Chromosome-Scale Genome Assembly for Chinese Sour Jujube and Insights Into Its Genome Evolution and Domestication Signature.</title>
        <authorList>
            <person name="Shen L.-Y."/>
            <person name="Luo H."/>
            <person name="Wang X.-L."/>
            <person name="Wang X.-M."/>
            <person name="Qiu X.-J."/>
            <person name="Liu H."/>
            <person name="Zhou S.-S."/>
            <person name="Jia K.-H."/>
            <person name="Nie S."/>
            <person name="Bao Y.-T."/>
            <person name="Zhang R.-G."/>
            <person name="Yun Q.-Z."/>
            <person name="Chai Y.-H."/>
            <person name="Lu J.-Y."/>
            <person name="Li Y."/>
            <person name="Zhao S.-W."/>
            <person name="Mao J.-F."/>
            <person name="Jia S.-G."/>
            <person name="Mao Y.-M."/>
        </authorList>
    </citation>
    <scope>NUCLEOTIDE SEQUENCE</scope>
    <source>
        <strain evidence="7">AT0</strain>
        <tissue evidence="7">Leaf</tissue>
    </source>
</reference>
<dbReference type="Proteomes" id="UP000813462">
    <property type="component" value="Unassembled WGS sequence"/>
</dbReference>
<sequence length="450" mass="50395">MSNISLVEAKLPPGFRFHPRDEELVCDYLLNKITDSDSTLMIEVDLNKCEPWDIPGGEALFAAFVEWFRLEALKYGANSHFLLSIHKTACVGGKEWYFYSQRDRKYATGLRTNRATASGYWKATGKDRPVHLKGTLVGMRKTLVFYQGRAPKGKKTDWVMHEFRLEAPLATPKLISSDKVYLFSYINFHFLFIYLFFRFFHEDWVLCRVFYKSREIGPKPSLGSCYGETTGSKCLPPLMDSYISFDHSRAAHQNYIDYHDQYEQVPCFSNIFPYNNNQIINDPILKNLQAHIDYSNIPNKLAGTTLSSSTNTTGIIPNNDGDNEVLKAVLSHFTKMESNIGQSLKGSPSLGEGSSESYLSEVQSKVVPLHVEPSFATSLRNSLPSGSLNNNHEDSNTTTAFHGSTFKTNTLSHAATMAAPTHGPSSIAVPLSQLPTVASRRSFSILVPPS</sequence>
<accession>A0A978V524</accession>
<evidence type="ECO:0000256" key="3">
    <source>
        <dbReference type="ARBA" id="ARBA00023163"/>
    </source>
</evidence>
<name>A0A978V524_ZIZJJ</name>
<dbReference type="Pfam" id="PF02365">
    <property type="entry name" value="NAM"/>
    <property type="match status" value="2"/>
</dbReference>
<evidence type="ECO:0000313" key="8">
    <source>
        <dbReference type="Proteomes" id="UP000813462"/>
    </source>
</evidence>
<feature type="domain" description="NAC" evidence="6">
    <location>
        <begin position="11"/>
        <end position="212"/>
    </location>
</feature>
<evidence type="ECO:0000256" key="5">
    <source>
        <dbReference type="SAM" id="MobiDB-lite"/>
    </source>
</evidence>